<dbReference type="EMBL" id="JAIWYP010000015">
    <property type="protein sequence ID" value="KAH3705359.1"/>
    <property type="molecule type" value="Genomic_DNA"/>
</dbReference>
<organism evidence="1 2">
    <name type="scientific">Dreissena polymorpha</name>
    <name type="common">Zebra mussel</name>
    <name type="synonym">Mytilus polymorpha</name>
    <dbReference type="NCBI Taxonomy" id="45954"/>
    <lineage>
        <taxon>Eukaryota</taxon>
        <taxon>Metazoa</taxon>
        <taxon>Spiralia</taxon>
        <taxon>Lophotrochozoa</taxon>
        <taxon>Mollusca</taxon>
        <taxon>Bivalvia</taxon>
        <taxon>Autobranchia</taxon>
        <taxon>Heteroconchia</taxon>
        <taxon>Euheterodonta</taxon>
        <taxon>Imparidentia</taxon>
        <taxon>Neoheterodontei</taxon>
        <taxon>Myida</taxon>
        <taxon>Dreissenoidea</taxon>
        <taxon>Dreissenidae</taxon>
        <taxon>Dreissena</taxon>
    </lineage>
</organism>
<accession>A0A9D3YQV0</accession>
<sequence length="114" mass="11839">MKFFNGPGVYPVLKSESLSLSETGSKDVLRNPSESNETLCTGVVGWLVVGDASNMVDSLWVKYADFFFDGVDALGAGVSAVEEPGDELSAVGSSVDVGVGCLAVDVRTVEASDD</sequence>
<gene>
    <name evidence="1" type="ORF">DPMN_080430</name>
</gene>
<reference evidence="1" key="2">
    <citation type="submission" date="2020-11" db="EMBL/GenBank/DDBJ databases">
        <authorList>
            <person name="McCartney M.A."/>
            <person name="Auch B."/>
            <person name="Kono T."/>
            <person name="Mallez S."/>
            <person name="Becker A."/>
            <person name="Gohl D.M."/>
            <person name="Silverstein K.A.T."/>
            <person name="Koren S."/>
            <person name="Bechman K.B."/>
            <person name="Herman A."/>
            <person name="Abrahante J.E."/>
            <person name="Garbe J."/>
        </authorList>
    </citation>
    <scope>NUCLEOTIDE SEQUENCE</scope>
    <source>
        <strain evidence="1">Duluth1</strain>
        <tissue evidence="1">Whole animal</tissue>
    </source>
</reference>
<evidence type="ECO:0000313" key="1">
    <source>
        <dbReference type="EMBL" id="KAH3705359.1"/>
    </source>
</evidence>
<dbReference type="Proteomes" id="UP000828390">
    <property type="component" value="Unassembled WGS sequence"/>
</dbReference>
<reference evidence="1" key="1">
    <citation type="journal article" date="2019" name="bioRxiv">
        <title>The Genome of the Zebra Mussel, Dreissena polymorpha: A Resource for Invasive Species Research.</title>
        <authorList>
            <person name="McCartney M.A."/>
            <person name="Auch B."/>
            <person name="Kono T."/>
            <person name="Mallez S."/>
            <person name="Zhang Y."/>
            <person name="Obille A."/>
            <person name="Becker A."/>
            <person name="Abrahante J.E."/>
            <person name="Garbe J."/>
            <person name="Badalamenti J.P."/>
            <person name="Herman A."/>
            <person name="Mangelson H."/>
            <person name="Liachko I."/>
            <person name="Sullivan S."/>
            <person name="Sone E.D."/>
            <person name="Koren S."/>
            <person name="Silverstein K.A.T."/>
            <person name="Beckman K.B."/>
            <person name="Gohl D.M."/>
        </authorList>
    </citation>
    <scope>NUCLEOTIDE SEQUENCE</scope>
    <source>
        <strain evidence="1">Duluth1</strain>
        <tissue evidence="1">Whole animal</tissue>
    </source>
</reference>
<name>A0A9D3YQV0_DREPO</name>
<keyword evidence="2" id="KW-1185">Reference proteome</keyword>
<comment type="caution">
    <text evidence="1">The sequence shown here is derived from an EMBL/GenBank/DDBJ whole genome shotgun (WGS) entry which is preliminary data.</text>
</comment>
<dbReference type="AlphaFoldDB" id="A0A9D3YQV0"/>
<evidence type="ECO:0000313" key="2">
    <source>
        <dbReference type="Proteomes" id="UP000828390"/>
    </source>
</evidence>
<proteinExistence type="predicted"/>
<protein>
    <submittedName>
        <fullName evidence="1">Uncharacterized protein</fullName>
    </submittedName>
</protein>